<proteinExistence type="predicted"/>
<evidence type="ECO:0000313" key="3">
    <source>
        <dbReference type="EMBL" id="KAJ8655243.1"/>
    </source>
</evidence>
<dbReference type="InterPro" id="IPR051726">
    <property type="entry name" value="Chitin_Synth_Reg"/>
</dbReference>
<dbReference type="SUPFAM" id="SSF81901">
    <property type="entry name" value="HCP-like"/>
    <property type="match status" value="2"/>
</dbReference>
<accession>A0AAD7UY38</accession>
<dbReference type="Gene3D" id="1.25.40.10">
    <property type="entry name" value="Tetratricopeptide repeat domain"/>
    <property type="match status" value="2"/>
</dbReference>
<sequence>MSSPSVATAQEDGPTSAPPLEMGKEYRSHRREQSAHQWFYDEFSSIYRHMAPDHLLIHSSPSSSSFEFNHHRIMTPPLLSSHTPATSHHGATLPESMEQVHVWRERACSDPLQMLHLCMSLIDSQPKLVTVAEHLPQEQQQQQMSLAYGVGREAFRLLKRLVSTATNKRVAGEAQFLLGNCYGTGQLGVPLDHERAFLWYTQASKQNHAEATYRTGVCYELGIGTCHDERRAFTFYRKAAHLAHPTSMYKLAIVYWYGYCGQPVHAREAISWLQRALASLPEARYMLAMLILYSENTDALVVPDKRYAIDLLHDAAKHGHAASQLKLAQGFLYGGRDALEGFMDQDKGLGVYWYARAIHQSCHPEAAIIFSILCLAGSAYPYMDQSDHHAYQWARKAVQYAARRHARFGTDRWILAKACYLVAVYTDRGIGIETSSEMAIPWFQKAASLGHLTAARWLSSSQQQEEEEEDNKDTSKQRGRRRIPFTRHQCIAM</sequence>
<evidence type="ECO:0000256" key="1">
    <source>
        <dbReference type="ARBA" id="ARBA00022737"/>
    </source>
</evidence>
<evidence type="ECO:0008006" key="5">
    <source>
        <dbReference type="Google" id="ProtNLM"/>
    </source>
</evidence>
<dbReference type="PANTHER" id="PTHR46430">
    <property type="entry name" value="PROTEIN SKT5-RELATED"/>
    <property type="match status" value="1"/>
</dbReference>
<dbReference type="PANTHER" id="PTHR46430:SF1">
    <property type="entry name" value="CHITIN SYNTHASE REGULATOR SKT5-RELATED"/>
    <property type="match status" value="1"/>
</dbReference>
<feature type="region of interest" description="Disordered" evidence="2">
    <location>
        <begin position="1"/>
        <end position="28"/>
    </location>
</feature>
<feature type="region of interest" description="Disordered" evidence="2">
    <location>
        <begin position="460"/>
        <end position="481"/>
    </location>
</feature>
<dbReference type="RefSeq" id="XP_058340156.1">
    <property type="nucleotide sequence ID" value="XM_058489108.1"/>
</dbReference>
<organism evidence="3 4">
    <name type="scientific">Lichtheimia ornata</name>
    <dbReference type="NCBI Taxonomy" id="688661"/>
    <lineage>
        <taxon>Eukaryota</taxon>
        <taxon>Fungi</taxon>
        <taxon>Fungi incertae sedis</taxon>
        <taxon>Mucoromycota</taxon>
        <taxon>Mucoromycotina</taxon>
        <taxon>Mucoromycetes</taxon>
        <taxon>Mucorales</taxon>
        <taxon>Lichtheimiaceae</taxon>
        <taxon>Lichtheimia</taxon>
    </lineage>
</organism>
<evidence type="ECO:0000256" key="2">
    <source>
        <dbReference type="SAM" id="MobiDB-lite"/>
    </source>
</evidence>
<dbReference type="SMART" id="SM00671">
    <property type="entry name" value="SEL1"/>
    <property type="match status" value="6"/>
</dbReference>
<dbReference type="Pfam" id="PF08238">
    <property type="entry name" value="Sel1"/>
    <property type="match status" value="7"/>
</dbReference>
<reference evidence="3 4" key="1">
    <citation type="submission" date="2023-03" db="EMBL/GenBank/DDBJ databases">
        <title>Genome sequence of Lichtheimia ornata CBS 291.66.</title>
        <authorList>
            <person name="Mohabir J.T."/>
            <person name="Shea T.P."/>
            <person name="Kurbessoian T."/>
            <person name="Berby B."/>
            <person name="Fontaine J."/>
            <person name="Livny J."/>
            <person name="Gnirke A."/>
            <person name="Stajich J.E."/>
            <person name="Cuomo C.A."/>
        </authorList>
    </citation>
    <scope>NUCLEOTIDE SEQUENCE [LARGE SCALE GENOMIC DNA]</scope>
    <source>
        <strain evidence="3">CBS 291.66</strain>
    </source>
</reference>
<protein>
    <recommendedName>
        <fullName evidence="5">HCP-like protein</fullName>
    </recommendedName>
</protein>
<dbReference type="InterPro" id="IPR006597">
    <property type="entry name" value="Sel1-like"/>
</dbReference>
<dbReference type="GeneID" id="83216518"/>
<comment type="caution">
    <text evidence="3">The sequence shown here is derived from an EMBL/GenBank/DDBJ whole genome shotgun (WGS) entry which is preliminary data.</text>
</comment>
<dbReference type="Proteomes" id="UP001234581">
    <property type="component" value="Unassembled WGS sequence"/>
</dbReference>
<gene>
    <name evidence="3" type="ORF">O0I10_009111</name>
</gene>
<keyword evidence="4" id="KW-1185">Reference proteome</keyword>
<evidence type="ECO:0000313" key="4">
    <source>
        <dbReference type="Proteomes" id="UP001234581"/>
    </source>
</evidence>
<dbReference type="AlphaFoldDB" id="A0AAD7UY38"/>
<dbReference type="EMBL" id="JARTCD010000051">
    <property type="protein sequence ID" value="KAJ8655243.1"/>
    <property type="molecule type" value="Genomic_DNA"/>
</dbReference>
<name>A0AAD7UY38_9FUNG</name>
<dbReference type="InterPro" id="IPR011990">
    <property type="entry name" value="TPR-like_helical_dom_sf"/>
</dbReference>
<keyword evidence="1" id="KW-0677">Repeat</keyword>